<evidence type="ECO:0000259" key="1">
    <source>
        <dbReference type="Pfam" id="PF13569"/>
    </source>
</evidence>
<dbReference type="InterPro" id="IPR025406">
    <property type="entry name" value="DUF4132"/>
</dbReference>
<evidence type="ECO:0000313" key="3">
    <source>
        <dbReference type="Proteomes" id="UP000239494"/>
    </source>
</evidence>
<feature type="domain" description="DUF4132" evidence="1">
    <location>
        <begin position="770"/>
        <end position="948"/>
    </location>
</feature>
<dbReference type="AlphaFoldDB" id="A0A2T0T714"/>
<name>A0A2T0T714_9PSEU</name>
<protein>
    <submittedName>
        <fullName evidence="2">Uncharacterized protein DUF4132</fullName>
    </submittedName>
</protein>
<dbReference type="Proteomes" id="UP000239494">
    <property type="component" value="Unassembled WGS sequence"/>
</dbReference>
<keyword evidence="3" id="KW-1185">Reference proteome</keyword>
<comment type="caution">
    <text evidence="2">The sequence shown here is derived from an EMBL/GenBank/DDBJ whole genome shotgun (WGS) entry which is preliminary data.</text>
</comment>
<proteinExistence type="predicted"/>
<dbReference type="EMBL" id="PVTF01000005">
    <property type="protein sequence ID" value="PRY41437.1"/>
    <property type="molecule type" value="Genomic_DNA"/>
</dbReference>
<gene>
    <name evidence="2" type="ORF">CLV43_105195</name>
</gene>
<sequence length="1025" mass="109267">MVDVGAVEKARAVLAADLPRVEAVLDEPSSDPELVSAARAHLAGEASPVGAAVVAVLLGSEAWAADAMVVRHGLPLAARAVVEMPGVEVHRTLWSSCLRRVPEPGEVGLRTARRLRALLAEASDAEHEDAVEAVGSQRTGLGAMVLASYLFPTRRDWVDEALGEVERTEVPERVRASAVLAYSVGTVAQVDRVLRRYPRHGRDGLFTVVDGVGPDAVPALAVLLDTGRESDGDVRDVVLEAMAAFPTPATFDALLARLEVRRVLPTVVDLARRDPVTALHRFAAAEDPVAGRLLERHLTSNPELAERDDLPDAVRESVEQTRAALDVAPPGALPAVLVDPPWVAEVVPAEPLVVKGLRAVDRPAVEWEPGERERYEGGLGGHAESVDWAPTIEEYLAGGLHGVRQVALFAHGPVDVLRPLVAEWDVGAISVGADDGKRLLARFGVDAIPNALAIATLSREGKGDLVAPVVSLKAARLVAKWLVKLKSAQEFAPTWLRRHAGPAARLLVPDAVGKPGGARQAAEAALRVIPEEAVAAAREYGPEAEKAVEAVLADVPPVVAPGFGDWLDPVVLPPVRLCGTRQALPADAVRNLLVLLALSTPDVEHAGVEAVREACDAASLARFSWELFELWRKNGMPAEEGWVLPSLGLLGDDGTARALEPFIRVWPGESQHARAVVGLDVLAAIGTDTALGVLNRIAQRVAFGGIRYRAREKVEEVAAGMGLTADELGDRLVPDLGLDDAAATTVDYGPRRFTIGFDEQLRPFVLDGAGTRLKALPKPGAQDDGELAVAEHKRFGQLKEDVRAVAADQVVRLERSMVLERRWPAAAFRALLVAHPLLRHLVRRLVWVTGAGRSFRVAEDGTFADVRDDTFPLPEDAVVGVAHSVHLGEDVAPWAEVFADYGILQPFRQLGRPVHRFTEAELSSGVLDGYRGVRVDAGRLLGLTKGEWERGTPMDAGIENGITRSLPGGGSIAITLDPGLVVGMPHESGPQHLREVGLVGAGRTFAELSPVTASELLAELATLVD</sequence>
<organism evidence="2 3">
    <name type="scientific">Umezawaea tangerina</name>
    <dbReference type="NCBI Taxonomy" id="84725"/>
    <lineage>
        <taxon>Bacteria</taxon>
        <taxon>Bacillati</taxon>
        <taxon>Actinomycetota</taxon>
        <taxon>Actinomycetes</taxon>
        <taxon>Pseudonocardiales</taxon>
        <taxon>Pseudonocardiaceae</taxon>
        <taxon>Umezawaea</taxon>
    </lineage>
</organism>
<evidence type="ECO:0000313" key="2">
    <source>
        <dbReference type="EMBL" id="PRY41437.1"/>
    </source>
</evidence>
<dbReference type="Pfam" id="PF13569">
    <property type="entry name" value="DUF4132"/>
    <property type="match status" value="1"/>
</dbReference>
<accession>A0A2T0T714</accession>
<reference evidence="2 3" key="1">
    <citation type="submission" date="2018-03" db="EMBL/GenBank/DDBJ databases">
        <title>Genomic Encyclopedia of Archaeal and Bacterial Type Strains, Phase II (KMG-II): from individual species to whole genera.</title>
        <authorList>
            <person name="Goeker M."/>
        </authorList>
    </citation>
    <scope>NUCLEOTIDE SEQUENCE [LARGE SCALE GENOMIC DNA]</scope>
    <source>
        <strain evidence="2 3">DSM 44720</strain>
    </source>
</reference>